<sequence length="573" mass="64903">MPLSVSNQARVLFNRRVPLRDGITLSADIYLPTQGKGPWPAILLRTPYLKAQAQIAQRALAFVRYGYAFVVMDVRGRGDSDGEFVPYRHEGPDGYDAIEWCAAQDWCDGNVGTLGASYAGRIQWLAALEQPPHLKAMVVLVAPSDPFVEIPTGLPSPMHLCWEHYVSGRVTQPMELVDWEQVYWHLPLLTMDERAGRFNPHWREQIAHAALDDYWLPLCYQRRFEELAVPVLHISGWYDDEQIGTPLNYIGMTTRAATPQARANQRLLMGPWGHQVNTSRKLGEIDFGPQALIDLEAEERRWFDRFLKGRRQEPPPAPVRLFIMGANYWRDGQEWPLARTRWTRFYLHSGGAANSRFGDGHLSPEPPASDEPYDSYRYDPARPMPFITEPTSAQIGGPDDYAAIQRRDDVLVYVSEPLKEDLEVTGPVRLELYASSSAPDTDFVAMLLDVWPDGFRQRLCDGMVRARFREGMDRPRLIEPGRIYRYEIDCWNTAQLFKAGHRIGLQLSSSAFPKYDRNLNTGAALGLTSEMAIAEQRIYHDRAYPSALVLPVIPSAASPSPFPVSETSRGTSK</sequence>
<evidence type="ECO:0000256" key="1">
    <source>
        <dbReference type="ARBA" id="ARBA00022801"/>
    </source>
</evidence>
<dbReference type="SUPFAM" id="SSF49785">
    <property type="entry name" value="Galactose-binding domain-like"/>
    <property type="match status" value="1"/>
</dbReference>
<dbReference type="SUPFAM" id="SSF53474">
    <property type="entry name" value="alpha/beta-Hydrolases"/>
    <property type="match status" value="1"/>
</dbReference>
<dbReference type="InterPro" id="IPR008979">
    <property type="entry name" value="Galactose-bd-like_sf"/>
</dbReference>
<accession>A0A328VKT9</accession>
<keyword evidence="4" id="KW-1185">Reference proteome</keyword>
<dbReference type="EMBL" id="MCIF01000002">
    <property type="protein sequence ID" value="RAQ98306.1"/>
    <property type="molecule type" value="Genomic_DNA"/>
</dbReference>
<dbReference type="Gene3D" id="1.10.3020.10">
    <property type="entry name" value="alpha-amino acid ester hydrolase ( Helical cap domain)"/>
    <property type="match status" value="1"/>
</dbReference>
<dbReference type="NCBIfam" id="TIGR00976">
    <property type="entry name" value="CocE_NonD"/>
    <property type="match status" value="1"/>
</dbReference>
<evidence type="ECO:0000313" key="4">
    <source>
        <dbReference type="Proteomes" id="UP000248706"/>
    </source>
</evidence>
<dbReference type="OrthoDB" id="319764at2"/>
<dbReference type="PANTHER" id="PTHR43056:SF10">
    <property type="entry name" value="COCE_NOND FAMILY, PUTATIVE (AFU_ORTHOLOGUE AFUA_7G00600)-RELATED"/>
    <property type="match status" value="1"/>
</dbReference>
<gene>
    <name evidence="3" type="ORF">A4R35_22390</name>
</gene>
<dbReference type="RefSeq" id="WP_112433482.1">
    <property type="nucleotide sequence ID" value="NZ_MCIF01000002.1"/>
</dbReference>
<comment type="caution">
    <text evidence="3">The sequence shown here is derived from an EMBL/GenBank/DDBJ whole genome shotgun (WGS) entry which is preliminary data.</text>
</comment>
<dbReference type="Pfam" id="PF02129">
    <property type="entry name" value="Peptidase_S15"/>
    <property type="match status" value="1"/>
</dbReference>
<evidence type="ECO:0000313" key="3">
    <source>
        <dbReference type="EMBL" id="RAQ98306.1"/>
    </source>
</evidence>
<evidence type="ECO:0000259" key="2">
    <source>
        <dbReference type="SMART" id="SM00939"/>
    </source>
</evidence>
<dbReference type="GO" id="GO:0008239">
    <property type="term" value="F:dipeptidyl-peptidase activity"/>
    <property type="evidence" value="ECO:0007669"/>
    <property type="project" value="InterPro"/>
</dbReference>
<dbReference type="InterPro" id="IPR000383">
    <property type="entry name" value="Xaa-Pro-like_dom"/>
</dbReference>
<proteinExistence type="predicted"/>
<dbReference type="Gene3D" id="3.40.50.1820">
    <property type="entry name" value="alpha/beta hydrolase"/>
    <property type="match status" value="1"/>
</dbReference>
<dbReference type="InterPro" id="IPR013736">
    <property type="entry name" value="Xaa-Pro_dipept_C"/>
</dbReference>
<dbReference type="Pfam" id="PF08530">
    <property type="entry name" value="PepX_C"/>
    <property type="match status" value="1"/>
</dbReference>
<dbReference type="InterPro" id="IPR029058">
    <property type="entry name" value="AB_hydrolase_fold"/>
</dbReference>
<dbReference type="Proteomes" id="UP000248706">
    <property type="component" value="Unassembled WGS sequence"/>
</dbReference>
<feature type="domain" description="Xaa-Pro dipeptidyl-peptidase C-terminal" evidence="2">
    <location>
        <begin position="300"/>
        <end position="549"/>
    </location>
</feature>
<dbReference type="PANTHER" id="PTHR43056">
    <property type="entry name" value="PEPTIDASE S9 PROLYL OLIGOPEPTIDASE"/>
    <property type="match status" value="1"/>
</dbReference>
<dbReference type="Gene3D" id="2.60.120.260">
    <property type="entry name" value="Galactose-binding domain-like"/>
    <property type="match status" value="1"/>
</dbReference>
<dbReference type="AlphaFoldDB" id="A0A328VKT9"/>
<dbReference type="InterPro" id="IPR005674">
    <property type="entry name" value="CocE/Ser_esterase"/>
</dbReference>
<dbReference type="InterPro" id="IPR050585">
    <property type="entry name" value="Xaa-Pro_dipeptidyl-ppase/CocE"/>
</dbReference>
<protein>
    <submittedName>
        <fullName evidence="3">Hydrolase</fullName>
    </submittedName>
</protein>
<keyword evidence="1 3" id="KW-0378">Hydrolase</keyword>
<reference evidence="3 4" key="1">
    <citation type="submission" date="2016-08" db="EMBL/GenBank/DDBJ databases">
        <title>Analysis of Carbohydrate Active Enzymes in Thermogemmatispora T81 Reveals Carbohydrate Degradation Ability.</title>
        <authorList>
            <person name="Tomazini A."/>
            <person name="Lal S."/>
            <person name="Stott M."/>
            <person name="Henrissat B."/>
            <person name="Polikarpov I."/>
            <person name="Sparling R."/>
            <person name="Levin D.B."/>
        </authorList>
    </citation>
    <scope>NUCLEOTIDE SEQUENCE [LARGE SCALE GENOMIC DNA]</scope>
    <source>
        <strain evidence="3 4">T81</strain>
    </source>
</reference>
<name>A0A328VKT9_9CHLR</name>
<dbReference type="SMART" id="SM00939">
    <property type="entry name" value="PepX_C"/>
    <property type="match status" value="1"/>
</dbReference>
<organism evidence="3 4">
    <name type="scientific">Thermogemmatispora tikiterensis</name>
    <dbReference type="NCBI Taxonomy" id="1825093"/>
    <lineage>
        <taxon>Bacteria</taxon>
        <taxon>Bacillati</taxon>
        <taxon>Chloroflexota</taxon>
        <taxon>Ktedonobacteria</taxon>
        <taxon>Thermogemmatisporales</taxon>
        <taxon>Thermogemmatisporaceae</taxon>
        <taxon>Thermogemmatispora</taxon>
    </lineage>
</organism>